<evidence type="ECO:0000259" key="2">
    <source>
        <dbReference type="Pfam" id="PF13456"/>
    </source>
</evidence>
<evidence type="ECO:0000313" key="4">
    <source>
        <dbReference type="Proteomes" id="UP000828251"/>
    </source>
</evidence>
<protein>
    <recommendedName>
        <fullName evidence="2">RNase H type-1 domain-containing protein</fullName>
    </recommendedName>
</protein>
<organism evidence="3 4">
    <name type="scientific">Gossypium stocksii</name>
    <dbReference type="NCBI Taxonomy" id="47602"/>
    <lineage>
        <taxon>Eukaryota</taxon>
        <taxon>Viridiplantae</taxon>
        <taxon>Streptophyta</taxon>
        <taxon>Embryophyta</taxon>
        <taxon>Tracheophyta</taxon>
        <taxon>Spermatophyta</taxon>
        <taxon>Magnoliopsida</taxon>
        <taxon>eudicotyledons</taxon>
        <taxon>Gunneridae</taxon>
        <taxon>Pentapetalae</taxon>
        <taxon>rosids</taxon>
        <taxon>malvids</taxon>
        <taxon>Malvales</taxon>
        <taxon>Malvaceae</taxon>
        <taxon>Malvoideae</taxon>
        <taxon>Gossypium</taxon>
    </lineage>
</organism>
<dbReference type="GO" id="GO:0004523">
    <property type="term" value="F:RNA-DNA hybrid ribonuclease activity"/>
    <property type="evidence" value="ECO:0007669"/>
    <property type="project" value="InterPro"/>
</dbReference>
<dbReference type="PANTHER" id="PTHR47074">
    <property type="entry name" value="BNAC02G40300D PROTEIN"/>
    <property type="match status" value="1"/>
</dbReference>
<dbReference type="AlphaFoldDB" id="A0A9D3ZDW0"/>
<dbReference type="Proteomes" id="UP000828251">
    <property type="component" value="Unassembled WGS sequence"/>
</dbReference>
<reference evidence="3 4" key="1">
    <citation type="journal article" date="2021" name="Plant Biotechnol. J.">
        <title>Multi-omics assisted identification of the key and species-specific regulatory components of drought-tolerant mechanisms in Gossypium stocksii.</title>
        <authorList>
            <person name="Yu D."/>
            <person name="Ke L."/>
            <person name="Zhang D."/>
            <person name="Wu Y."/>
            <person name="Sun Y."/>
            <person name="Mei J."/>
            <person name="Sun J."/>
            <person name="Sun Y."/>
        </authorList>
    </citation>
    <scope>NUCLEOTIDE SEQUENCE [LARGE SCALE GENOMIC DNA]</scope>
    <source>
        <strain evidence="4">cv. E1</strain>
        <tissue evidence="3">Leaf</tissue>
    </source>
</reference>
<dbReference type="InterPro" id="IPR002156">
    <property type="entry name" value="RNaseH_domain"/>
</dbReference>
<evidence type="ECO:0000313" key="3">
    <source>
        <dbReference type="EMBL" id="KAH1030215.1"/>
    </source>
</evidence>
<keyword evidence="1" id="KW-0812">Transmembrane</keyword>
<dbReference type="Pfam" id="PF13456">
    <property type="entry name" value="RVT_3"/>
    <property type="match status" value="1"/>
</dbReference>
<gene>
    <name evidence="3" type="ORF">J1N35_046134</name>
</gene>
<dbReference type="OrthoDB" id="1001316at2759"/>
<name>A0A9D3ZDW0_9ROSI</name>
<dbReference type="PANTHER" id="PTHR47074:SF61">
    <property type="entry name" value="RNASE H TYPE-1 DOMAIN-CONTAINING PROTEIN"/>
    <property type="match status" value="1"/>
</dbReference>
<feature type="transmembrane region" description="Helical" evidence="1">
    <location>
        <begin position="48"/>
        <end position="75"/>
    </location>
</feature>
<evidence type="ECO:0000256" key="1">
    <source>
        <dbReference type="SAM" id="Phobius"/>
    </source>
</evidence>
<comment type="caution">
    <text evidence="3">The sequence shown here is derived from an EMBL/GenBank/DDBJ whole genome shotgun (WGS) entry which is preliminary data.</text>
</comment>
<keyword evidence="1" id="KW-1133">Transmembrane helix</keyword>
<sequence length="183" mass="21297">MRDFKVNELIDSNERTWKRELINNTFSEEDVGKIFRIPLARASHDDFFVWWLTWVFDQFTPCHYYLFCCAFWAIWGDQNRRIHEKRISTSKEIANFINNYIAELNGFEKRKSVNTTGTRSWSHPPYEFIKINFDGAYDGSQNHSASGIVVRNVEGKVLLSCSEIHQGITSAFAAEAIACWKAV</sequence>
<accession>A0A9D3ZDW0</accession>
<proteinExistence type="predicted"/>
<dbReference type="GO" id="GO:0003676">
    <property type="term" value="F:nucleic acid binding"/>
    <property type="evidence" value="ECO:0007669"/>
    <property type="project" value="InterPro"/>
</dbReference>
<feature type="domain" description="RNase H type-1" evidence="2">
    <location>
        <begin position="132"/>
        <end position="182"/>
    </location>
</feature>
<dbReference type="EMBL" id="JAIQCV010000066">
    <property type="protein sequence ID" value="KAH1030215.1"/>
    <property type="molecule type" value="Genomic_DNA"/>
</dbReference>
<keyword evidence="1" id="KW-0472">Membrane</keyword>
<dbReference type="InterPro" id="IPR052929">
    <property type="entry name" value="RNase_H-like_EbsB-rel"/>
</dbReference>
<keyword evidence="4" id="KW-1185">Reference proteome</keyword>